<evidence type="ECO:0000313" key="1">
    <source>
        <dbReference type="EMBL" id="MFB9831914.1"/>
    </source>
</evidence>
<organism evidence="1 2">
    <name type="scientific">Actinoallomurus acaciae</name>
    <dbReference type="NCBI Taxonomy" id="502577"/>
    <lineage>
        <taxon>Bacteria</taxon>
        <taxon>Bacillati</taxon>
        <taxon>Actinomycetota</taxon>
        <taxon>Actinomycetes</taxon>
        <taxon>Streptosporangiales</taxon>
        <taxon>Thermomonosporaceae</taxon>
        <taxon>Actinoallomurus</taxon>
    </lineage>
</organism>
<accession>A0ABV5YA64</accession>
<protein>
    <submittedName>
        <fullName evidence="1">Uncharacterized protein</fullName>
    </submittedName>
</protein>
<gene>
    <name evidence="1" type="ORF">ACFFNX_06900</name>
</gene>
<dbReference type="RefSeq" id="WP_378196960.1">
    <property type="nucleotide sequence ID" value="NZ_JBHLZP010000032.1"/>
</dbReference>
<dbReference type="Proteomes" id="UP001589627">
    <property type="component" value="Unassembled WGS sequence"/>
</dbReference>
<keyword evidence="2" id="KW-1185">Reference proteome</keyword>
<proteinExistence type="predicted"/>
<name>A0ABV5YA64_9ACTN</name>
<comment type="caution">
    <text evidence="1">The sequence shown here is derived from an EMBL/GenBank/DDBJ whole genome shotgun (WGS) entry which is preliminary data.</text>
</comment>
<dbReference type="EMBL" id="JBHLZP010000032">
    <property type="protein sequence ID" value="MFB9831914.1"/>
    <property type="molecule type" value="Genomic_DNA"/>
</dbReference>
<sequence>MDTPGTGGHPQADLLAIAHRGVRLQTAAERAIAGCLGPDPGASARECGRLLARYYRLRGELAALPLMGPLLRFRGELDTVLLCHQFVLHEAALSGCRMRRWADTHHGSSLVLGLPGERLRDLRDEILDCVSPAEEAARDDVRQG</sequence>
<reference evidence="1 2" key="1">
    <citation type="submission" date="2024-09" db="EMBL/GenBank/DDBJ databases">
        <authorList>
            <person name="Sun Q."/>
            <person name="Mori K."/>
        </authorList>
    </citation>
    <scope>NUCLEOTIDE SEQUENCE [LARGE SCALE GENOMIC DNA]</scope>
    <source>
        <strain evidence="1 2">TBRC 0563</strain>
    </source>
</reference>
<evidence type="ECO:0000313" key="2">
    <source>
        <dbReference type="Proteomes" id="UP001589627"/>
    </source>
</evidence>